<keyword evidence="4" id="KW-0227">DNA damage</keyword>
<evidence type="ECO:0000256" key="15">
    <source>
        <dbReference type="SAM" id="MobiDB-lite"/>
    </source>
</evidence>
<reference evidence="17 18" key="1">
    <citation type="submission" date="2016-02" db="EMBL/GenBank/DDBJ databases">
        <title>Discovery of a natural microsporidian pathogen with a broad tissue tropism in Caenorhabditis elegans.</title>
        <authorList>
            <person name="Luallen R.J."/>
            <person name="Reinke A.W."/>
            <person name="Tong L."/>
            <person name="Botts M.R."/>
            <person name="Felix M.-A."/>
            <person name="Troemel E.R."/>
        </authorList>
    </citation>
    <scope>NUCLEOTIDE SEQUENCE [LARGE SCALE GENOMIC DNA]</scope>
    <source>
        <strain evidence="17 18">JUm2807</strain>
    </source>
</reference>
<evidence type="ECO:0000256" key="8">
    <source>
        <dbReference type="ARBA" id="ARBA00023004"/>
    </source>
</evidence>
<keyword evidence="12" id="KW-0413">Isomerase</keyword>
<keyword evidence="3" id="KW-0547">Nucleotide-binding</keyword>
<dbReference type="InterPro" id="IPR010614">
    <property type="entry name" value="RAD3-like_helicase_DEAD"/>
</dbReference>
<dbReference type="InterPro" id="IPR006554">
    <property type="entry name" value="Helicase-like_DEXD_c2"/>
</dbReference>
<dbReference type="GO" id="GO:0005524">
    <property type="term" value="F:ATP binding"/>
    <property type="evidence" value="ECO:0007669"/>
    <property type="project" value="UniProtKB-KW"/>
</dbReference>
<dbReference type="PROSITE" id="PS51193">
    <property type="entry name" value="HELICASE_ATP_BIND_2"/>
    <property type="match status" value="1"/>
</dbReference>
<keyword evidence="18" id="KW-1185">Reference proteome</keyword>
<keyword evidence="5" id="KW-0378">Hydrolase</keyword>
<evidence type="ECO:0000313" key="18">
    <source>
        <dbReference type="Proteomes" id="UP000185944"/>
    </source>
</evidence>
<evidence type="ECO:0000256" key="14">
    <source>
        <dbReference type="ARBA" id="ARBA00048954"/>
    </source>
</evidence>
<dbReference type="STRING" id="1805483.A0A177EHW1"/>
<dbReference type="Gene3D" id="3.40.50.300">
    <property type="entry name" value="P-loop containing nucleotide triphosphate hydrolases"/>
    <property type="match status" value="2"/>
</dbReference>
<evidence type="ECO:0000256" key="1">
    <source>
        <dbReference type="ARBA" id="ARBA00022485"/>
    </source>
</evidence>
<dbReference type="OrthoDB" id="267079at2759"/>
<evidence type="ECO:0000256" key="11">
    <source>
        <dbReference type="ARBA" id="ARBA00023204"/>
    </source>
</evidence>
<evidence type="ECO:0000256" key="12">
    <source>
        <dbReference type="ARBA" id="ARBA00023235"/>
    </source>
</evidence>
<dbReference type="GO" id="GO:0043139">
    <property type="term" value="F:5'-3' DNA helicase activity"/>
    <property type="evidence" value="ECO:0007669"/>
    <property type="project" value="UniProtKB-EC"/>
</dbReference>
<protein>
    <recommendedName>
        <fullName evidence="13">DNA 5'-3' helicase</fullName>
        <ecNumber evidence="13">5.6.2.3</ecNumber>
    </recommendedName>
</protein>
<feature type="domain" description="Helicase ATP-binding" evidence="16">
    <location>
        <begin position="40"/>
        <end position="316"/>
    </location>
</feature>
<sequence length="672" mass="75602">MAPIVTLILQRKEERKRVKRSGLGEEGPGKESVDPNVGRTKGRSSETLRLYPGQQAFVRDGIEIVKQGGVGVLESPTGTGKTISSLLVAMDYVKDGAALPEGISAANASLLREMYSTSAKYVIYACRTHEQLDQVVQELDMLNRVTGSQVRGVVLGSRRVTCINPRVCHSENINNLCRVTVKGNRCSFYSNLGNISEKTEKLTISIEDSVKEGRAGGFCPYFFLKKQVHRSNIIILPYSLILQEGFFRDYNIPVESSVLIVDEGHNLYDAVIDEYSISLEISDLESTLSQIKSYLEAEERRNRLEILEVFIFISKIVKYLTSDPTASTIDVNTFLYESELSDANTYDIAETITKHRLPEKISPLSQVNIENRVELCLNSLERFCRIIGGCDKNSYIFRDKLRFQLKSIFPANYLSHLEKLQSVLVVGGTLLPADDIGHLFKRDLVEKKYPSVCQKMSVGICKDFRFTYARRYAEVQKLCNLVLEYSRALKNGGVLVFLQSKEVLRMVQEEVKNRQGTLSHASGKDMRLMHTWLFEGSTTLRHYKDVISTEKTGVLFCVMGGSFSEGVNFSDDLCRVLLVCGIPLPKATNEVLLLTKHRGSSHFINKGMRTINQTIGRAVRKATDYCCVSLLDARFLTYKEKLSSWIHPYVTEATSQARVGESLAKLSEWRMG</sequence>
<keyword evidence="11" id="KW-0234">DNA repair</keyword>
<dbReference type="GO" id="GO:0006281">
    <property type="term" value="P:DNA repair"/>
    <property type="evidence" value="ECO:0007669"/>
    <property type="project" value="UniProtKB-KW"/>
</dbReference>
<dbReference type="EC" id="5.6.2.3" evidence="13"/>
<evidence type="ECO:0000256" key="9">
    <source>
        <dbReference type="ARBA" id="ARBA00023014"/>
    </source>
</evidence>
<keyword evidence="1" id="KW-0004">4Fe-4S</keyword>
<keyword evidence="9" id="KW-0411">Iron-sulfur</keyword>
<proteinExistence type="predicted"/>
<evidence type="ECO:0000256" key="10">
    <source>
        <dbReference type="ARBA" id="ARBA00023125"/>
    </source>
</evidence>
<dbReference type="Pfam" id="PF13307">
    <property type="entry name" value="Helicase_C_2"/>
    <property type="match status" value="1"/>
</dbReference>
<dbReference type="InterPro" id="IPR027417">
    <property type="entry name" value="P-loop_NTPase"/>
</dbReference>
<gene>
    <name evidence="17" type="ORF">NEDG_02199</name>
</gene>
<dbReference type="GO" id="GO:0046872">
    <property type="term" value="F:metal ion binding"/>
    <property type="evidence" value="ECO:0007669"/>
    <property type="project" value="UniProtKB-KW"/>
</dbReference>
<comment type="caution">
    <text evidence="17">The sequence shown here is derived from an EMBL/GenBank/DDBJ whole genome shotgun (WGS) entry which is preliminary data.</text>
</comment>
<keyword evidence="2" id="KW-0479">Metal-binding</keyword>
<evidence type="ECO:0000256" key="4">
    <source>
        <dbReference type="ARBA" id="ARBA00022763"/>
    </source>
</evidence>
<keyword evidence="8" id="KW-0408">Iron</keyword>
<dbReference type="PANTHER" id="PTHR11472">
    <property type="entry name" value="DNA REPAIR DEAD HELICASE RAD3/XP-D SUBFAMILY MEMBER"/>
    <property type="match status" value="1"/>
</dbReference>
<evidence type="ECO:0000313" key="17">
    <source>
        <dbReference type="EMBL" id="OAG30970.1"/>
    </source>
</evidence>
<evidence type="ECO:0000259" key="16">
    <source>
        <dbReference type="PROSITE" id="PS51193"/>
    </source>
</evidence>
<dbReference type="RefSeq" id="XP_067544794.1">
    <property type="nucleotide sequence ID" value="XM_067689617.1"/>
</dbReference>
<dbReference type="InterPro" id="IPR006555">
    <property type="entry name" value="ATP-dep_Helicase_C"/>
</dbReference>
<dbReference type="AlphaFoldDB" id="A0A177EHW1"/>
<dbReference type="VEuPathDB" id="MicrosporidiaDB:NEDG_02199"/>
<dbReference type="InterPro" id="IPR045028">
    <property type="entry name" value="DinG/Rad3-like"/>
</dbReference>
<dbReference type="GeneID" id="93648549"/>
<dbReference type="SMART" id="SM00488">
    <property type="entry name" value="DEXDc2"/>
    <property type="match status" value="1"/>
</dbReference>
<dbReference type="EMBL" id="LTDL01000023">
    <property type="protein sequence ID" value="OAG30970.1"/>
    <property type="molecule type" value="Genomic_DNA"/>
</dbReference>
<dbReference type="GO" id="GO:0003677">
    <property type="term" value="F:DNA binding"/>
    <property type="evidence" value="ECO:0007669"/>
    <property type="project" value="UniProtKB-KW"/>
</dbReference>
<dbReference type="GO" id="GO:0016818">
    <property type="term" value="F:hydrolase activity, acting on acid anhydrides, in phosphorus-containing anhydrides"/>
    <property type="evidence" value="ECO:0007669"/>
    <property type="project" value="InterPro"/>
</dbReference>
<evidence type="ECO:0000256" key="5">
    <source>
        <dbReference type="ARBA" id="ARBA00022801"/>
    </source>
</evidence>
<keyword evidence="7" id="KW-0067">ATP-binding</keyword>
<dbReference type="PANTHER" id="PTHR11472:SF34">
    <property type="entry name" value="REGULATOR OF TELOMERE ELONGATION HELICASE 1"/>
    <property type="match status" value="1"/>
</dbReference>
<evidence type="ECO:0000256" key="13">
    <source>
        <dbReference type="ARBA" id="ARBA00044969"/>
    </source>
</evidence>
<dbReference type="GO" id="GO:0051539">
    <property type="term" value="F:4 iron, 4 sulfur cluster binding"/>
    <property type="evidence" value="ECO:0007669"/>
    <property type="project" value="UniProtKB-KW"/>
</dbReference>
<dbReference type="Pfam" id="PF06733">
    <property type="entry name" value="DEAD_2"/>
    <property type="match status" value="1"/>
</dbReference>
<dbReference type="SMART" id="SM00491">
    <property type="entry name" value="HELICc2"/>
    <property type="match status" value="1"/>
</dbReference>
<organism evidence="17 18">
    <name type="scientific">Nematocida displodere</name>
    <dbReference type="NCBI Taxonomy" id="1805483"/>
    <lineage>
        <taxon>Eukaryota</taxon>
        <taxon>Fungi</taxon>
        <taxon>Fungi incertae sedis</taxon>
        <taxon>Microsporidia</taxon>
        <taxon>Nematocida</taxon>
    </lineage>
</organism>
<dbReference type="InterPro" id="IPR014013">
    <property type="entry name" value="Helic_SF1/SF2_ATP-bd_DinG/Rad3"/>
</dbReference>
<keyword evidence="10" id="KW-0238">DNA-binding</keyword>
<comment type="catalytic activity">
    <reaction evidence="14">
        <text>ATP + H2O = ADP + phosphate + H(+)</text>
        <dbReference type="Rhea" id="RHEA:13065"/>
        <dbReference type="ChEBI" id="CHEBI:15377"/>
        <dbReference type="ChEBI" id="CHEBI:15378"/>
        <dbReference type="ChEBI" id="CHEBI:30616"/>
        <dbReference type="ChEBI" id="CHEBI:43474"/>
        <dbReference type="ChEBI" id="CHEBI:456216"/>
        <dbReference type="EC" id="5.6.2.3"/>
    </reaction>
</comment>
<evidence type="ECO:0000256" key="3">
    <source>
        <dbReference type="ARBA" id="ARBA00022741"/>
    </source>
</evidence>
<dbReference type="SUPFAM" id="SSF52540">
    <property type="entry name" value="P-loop containing nucleoside triphosphate hydrolases"/>
    <property type="match status" value="1"/>
</dbReference>
<keyword evidence="6" id="KW-0347">Helicase</keyword>
<evidence type="ECO:0000256" key="7">
    <source>
        <dbReference type="ARBA" id="ARBA00022840"/>
    </source>
</evidence>
<evidence type="ECO:0000256" key="6">
    <source>
        <dbReference type="ARBA" id="ARBA00022806"/>
    </source>
</evidence>
<feature type="region of interest" description="Disordered" evidence="15">
    <location>
        <begin position="16"/>
        <end position="44"/>
    </location>
</feature>
<name>A0A177EHW1_9MICR</name>
<dbReference type="Proteomes" id="UP000185944">
    <property type="component" value="Unassembled WGS sequence"/>
</dbReference>
<accession>A0A177EHW1</accession>
<evidence type="ECO:0000256" key="2">
    <source>
        <dbReference type="ARBA" id="ARBA00022723"/>
    </source>
</evidence>